<comment type="caution">
    <text evidence="1">The sequence shown here is derived from an EMBL/GenBank/DDBJ whole genome shotgun (WGS) entry which is preliminary data.</text>
</comment>
<accession>C6Q105</accession>
<dbReference type="RefSeq" id="WP_007063607.1">
    <property type="nucleotide sequence ID" value="NZ_ACVI01000127.1"/>
</dbReference>
<dbReference type="KEGG" id="cck:Ccar_24240"/>
<evidence type="ECO:0000313" key="1">
    <source>
        <dbReference type="EMBL" id="EET84824.1"/>
    </source>
</evidence>
<sequence length="240" mass="28866">MELIAKMFMAKAKKVFFNPSPLYNYDSIAQGCVVKDEYGDEWTMSAIDRSIWRGFHRVNNNEDGPKKVYIQYFIENKVKITDTLKKINSKDELNELSNYLYYELNDLLKENIKDDKLVYNRVRVPIDLFLEHVVSMAIELNDCRKKLIPFLFVPLDEHTIRNCFNEKQLIKDNLNIISRIGDIDLDKEYDRMQKILYNRAVRISKEYGQEYYRIYSELLWHNRYRNFGRNLFETNLLKNI</sequence>
<dbReference type="AlphaFoldDB" id="C6Q105"/>
<keyword evidence="2" id="KW-1185">Reference proteome</keyword>
<dbReference type="PATRIC" id="fig|536227.13.peg.5007"/>
<dbReference type="eggNOG" id="ENOG503427F">
    <property type="taxonomic scope" value="Bacteria"/>
</dbReference>
<dbReference type="EMBL" id="ACVI01000127">
    <property type="protein sequence ID" value="EET84824.1"/>
    <property type="molecule type" value="Genomic_DNA"/>
</dbReference>
<protein>
    <submittedName>
        <fullName evidence="1">Putative cytoplasmic protein</fullName>
    </submittedName>
</protein>
<gene>
    <name evidence="1" type="ORF">CcarbDRAFT_4722</name>
</gene>
<dbReference type="Proteomes" id="UP000004198">
    <property type="component" value="Unassembled WGS sequence"/>
</dbReference>
<dbReference type="STRING" id="536227.Ccar_24240"/>
<proteinExistence type="predicted"/>
<reference evidence="1 2" key="1">
    <citation type="submission" date="2009-06" db="EMBL/GenBank/DDBJ databases">
        <title>The draft genome of Clostridium carboxidivorans P7.</title>
        <authorList>
            <consortium name="US DOE Joint Genome Institute (JGI-PGF)"/>
            <person name="Lucas S."/>
            <person name="Copeland A."/>
            <person name="Lapidus A."/>
            <person name="Glavina del Rio T."/>
            <person name="Tice H."/>
            <person name="Bruce D."/>
            <person name="Goodwin L."/>
            <person name="Pitluck S."/>
            <person name="Larimer F."/>
            <person name="Land M.L."/>
            <person name="Hauser L."/>
            <person name="Hemme C.L."/>
        </authorList>
    </citation>
    <scope>NUCLEOTIDE SEQUENCE [LARGE SCALE GENOMIC DNA]</scope>
    <source>
        <strain evidence="1 2">P7</strain>
    </source>
</reference>
<evidence type="ECO:0000313" key="2">
    <source>
        <dbReference type="Proteomes" id="UP000004198"/>
    </source>
</evidence>
<name>C6Q105_9CLOT</name>
<organism evidence="1 2">
    <name type="scientific">Clostridium carboxidivorans P7</name>
    <dbReference type="NCBI Taxonomy" id="536227"/>
    <lineage>
        <taxon>Bacteria</taxon>
        <taxon>Bacillati</taxon>
        <taxon>Bacillota</taxon>
        <taxon>Clostridia</taxon>
        <taxon>Eubacteriales</taxon>
        <taxon>Clostridiaceae</taxon>
        <taxon>Clostridium</taxon>
    </lineage>
</organism>